<gene>
    <name evidence="1" type="ORF">QBC46DRAFT_25904</name>
</gene>
<evidence type="ECO:0000313" key="2">
    <source>
        <dbReference type="Proteomes" id="UP001303473"/>
    </source>
</evidence>
<dbReference type="PANTHER" id="PTHR17985:SF8">
    <property type="entry name" value="TRANSPORT AND GOLGI ORGANIZATION PROTEIN 2 HOMOLOG"/>
    <property type="match status" value="1"/>
</dbReference>
<protein>
    <submittedName>
        <fullName evidence="1">NRDE protein-domain-containing protein</fullName>
    </submittedName>
</protein>
<organism evidence="1 2">
    <name type="scientific">Diplogelasinospora grovesii</name>
    <dbReference type="NCBI Taxonomy" id="303347"/>
    <lineage>
        <taxon>Eukaryota</taxon>
        <taxon>Fungi</taxon>
        <taxon>Dikarya</taxon>
        <taxon>Ascomycota</taxon>
        <taxon>Pezizomycotina</taxon>
        <taxon>Sordariomycetes</taxon>
        <taxon>Sordariomycetidae</taxon>
        <taxon>Sordariales</taxon>
        <taxon>Diplogelasinosporaceae</taxon>
        <taxon>Diplogelasinospora</taxon>
    </lineage>
</organism>
<comment type="caution">
    <text evidence="1">The sequence shown here is derived from an EMBL/GenBank/DDBJ whole genome shotgun (WGS) entry which is preliminary data.</text>
</comment>
<dbReference type="GO" id="GO:0009306">
    <property type="term" value="P:protein secretion"/>
    <property type="evidence" value="ECO:0007669"/>
    <property type="project" value="TreeGrafter"/>
</dbReference>
<evidence type="ECO:0000313" key="1">
    <source>
        <dbReference type="EMBL" id="KAK3936563.1"/>
    </source>
</evidence>
<keyword evidence="2" id="KW-1185">Reference proteome</keyword>
<dbReference type="AlphaFoldDB" id="A0AAN6N2D6"/>
<dbReference type="EMBL" id="MU853879">
    <property type="protein sequence ID" value="KAK3936563.1"/>
    <property type="molecule type" value="Genomic_DNA"/>
</dbReference>
<name>A0AAN6N2D6_9PEZI</name>
<dbReference type="PANTHER" id="PTHR17985">
    <property type="entry name" value="SER/THR-RICH PROTEIN T10 IN DGCR REGION"/>
    <property type="match status" value="1"/>
</dbReference>
<sequence length="367" mass="40406">MCIVLLTTSHPKYALVVINNRDEFILRPTSKLHWWTTTTDPGPQANGSSSPSNVEILSSRDLQRAEQGTWHGITKGGNFAVLTNYRETDTHDAAHPVHGQRSRGGMVTAWLGAHPSEPTADFVHRMLDGGDMKHIGGFSLICGKLRKRKGRGESSIEPLAIISNRNDCADDVPWICGGRGEVYGLSNTCYVDADRHTGTKLWPKVQNGQDMVTAAINTAIREDLKEDELVDALLRILSEDTFPHASGMEFEESIPLLKHSIFIPAFGGTKQKQEMEAAVLNGTDKGAERCAAIKELKTEGRPDEQANGFMTGLYGTQRQTVLLVDWDGNVRYTERNLWDAQGNPIERGAGDTTVTFSIEGWNSESES</sequence>
<dbReference type="GO" id="GO:0007030">
    <property type="term" value="P:Golgi organization"/>
    <property type="evidence" value="ECO:0007669"/>
    <property type="project" value="TreeGrafter"/>
</dbReference>
<accession>A0AAN6N2D6</accession>
<reference evidence="2" key="1">
    <citation type="journal article" date="2023" name="Mol. Phylogenet. Evol.">
        <title>Genome-scale phylogeny and comparative genomics of the fungal order Sordariales.</title>
        <authorList>
            <person name="Hensen N."/>
            <person name="Bonometti L."/>
            <person name="Westerberg I."/>
            <person name="Brannstrom I.O."/>
            <person name="Guillou S."/>
            <person name="Cros-Aarteil S."/>
            <person name="Calhoun S."/>
            <person name="Haridas S."/>
            <person name="Kuo A."/>
            <person name="Mondo S."/>
            <person name="Pangilinan J."/>
            <person name="Riley R."/>
            <person name="LaButti K."/>
            <person name="Andreopoulos B."/>
            <person name="Lipzen A."/>
            <person name="Chen C."/>
            <person name="Yan M."/>
            <person name="Daum C."/>
            <person name="Ng V."/>
            <person name="Clum A."/>
            <person name="Steindorff A."/>
            <person name="Ohm R.A."/>
            <person name="Martin F."/>
            <person name="Silar P."/>
            <person name="Natvig D.O."/>
            <person name="Lalanne C."/>
            <person name="Gautier V."/>
            <person name="Ament-Velasquez S.L."/>
            <person name="Kruys A."/>
            <person name="Hutchinson M.I."/>
            <person name="Powell A.J."/>
            <person name="Barry K."/>
            <person name="Miller A.N."/>
            <person name="Grigoriev I.V."/>
            <person name="Debuchy R."/>
            <person name="Gladieux P."/>
            <person name="Hiltunen Thoren M."/>
            <person name="Johannesson H."/>
        </authorList>
    </citation>
    <scope>NUCLEOTIDE SEQUENCE [LARGE SCALE GENOMIC DNA]</scope>
    <source>
        <strain evidence="2">CBS 340.73</strain>
    </source>
</reference>
<proteinExistence type="predicted"/>
<dbReference type="Proteomes" id="UP001303473">
    <property type="component" value="Unassembled WGS sequence"/>
</dbReference>
<dbReference type="InterPro" id="IPR008551">
    <property type="entry name" value="TANGO2"/>
</dbReference>
<dbReference type="GO" id="GO:0005794">
    <property type="term" value="C:Golgi apparatus"/>
    <property type="evidence" value="ECO:0007669"/>
    <property type="project" value="TreeGrafter"/>
</dbReference>
<dbReference type="Pfam" id="PF05742">
    <property type="entry name" value="TANGO2"/>
    <property type="match status" value="1"/>
</dbReference>